<dbReference type="InterPro" id="IPR006124">
    <property type="entry name" value="Metalloenzyme"/>
</dbReference>
<dbReference type="EMBL" id="JABFCR010000047">
    <property type="protein sequence ID" value="NNU34450.1"/>
    <property type="molecule type" value="Genomic_DNA"/>
</dbReference>
<name>A0ABX1W2U4_9SPHI</name>
<comment type="caution">
    <text evidence="2">The sequence shown here is derived from an EMBL/GenBank/DDBJ whole genome shotgun (WGS) entry which is preliminary data.</text>
</comment>
<dbReference type="Gene3D" id="3.40.720.10">
    <property type="entry name" value="Alkaline Phosphatase, subunit A"/>
    <property type="match status" value="1"/>
</dbReference>
<keyword evidence="3" id="KW-1185">Reference proteome</keyword>
<evidence type="ECO:0000313" key="2">
    <source>
        <dbReference type="EMBL" id="NNU34450.1"/>
    </source>
</evidence>
<accession>A0ABX1W2U4</accession>
<dbReference type="Proteomes" id="UP000566071">
    <property type="component" value="Unassembled WGS sequence"/>
</dbReference>
<organism evidence="2 3">
    <name type="scientific">Mucilaginibacter humi</name>
    <dbReference type="NCBI Taxonomy" id="2732510"/>
    <lineage>
        <taxon>Bacteria</taxon>
        <taxon>Pseudomonadati</taxon>
        <taxon>Bacteroidota</taxon>
        <taxon>Sphingobacteriia</taxon>
        <taxon>Sphingobacteriales</taxon>
        <taxon>Sphingobacteriaceae</taxon>
        <taxon>Mucilaginibacter</taxon>
    </lineage>
</organism>
<gene>
    <name evidence="2" type="ORF">HK413_10500</name>
</gene>
<evidence type="ECO:0000259" key="1">
    <source>
        <dbReference type="Pfam" id="PF01676"/>
    </source>
</evidence>
<evidence type="ECO:0000313" key="3">
    <source>
        <dbReference type="Proteomes" id="UP000566071"/>
    </source>
</evidence>
<dbReference type="SUPFAM" id="SSF53649">
    <property type="entry name" value="Alkaline phosphatase-like"/>
    <property type="match status" value="1"/>
</dbReference>
<feature type="domain" description="Metalloenzyme" evidence="1">
    <location>
        <begin position="2"/>
        <end position="115"/>
    </location>
</feature>
<protein>
    <submittedName>
        <fullName evidence="2">Sulfatase-like hydrolase/transferase</fullName>
    </submittedName>
</protein>
<sequence length="129" mass="14438">MLINLKDPDYFGHSSSWTNYIKGIKSTDENIGDLYDFIQGDDNYRGKTTIIITNDHGRHLPNVADGFTSHGDGCEGCRHIQFLALGPDFKEGVGFQTPYEQIDISATVAKLLNFKMESSKGKVMTELFK</sequence>
<proteinExistence type="predicted"/>
<reference evidence="2 3" key="1">
    <citation type="submission" date="2020-05" db="EMBL/GenBank/DDBJ databases">
        <authorList>
            <person name="Khan S.A."/>
            <person name="Jeon C.O."/>
            <person name="Chun B.H."/>
        </authorList>
    </citation>
    <scope>NUCLEOTIDE SEQUENCE [LARGE SCALE GENOMIC DNA]</scope>
    <source>
        <strain evidence="2 3">S1162</strain>
    </source>
</reference>
<dbReference type="Pfam" id="PF01676">
    <property type="entry name" value="Metalloenzyme"/>
    <property type="match status" value="1"/>
</dbReference>
<dbReference type="InterPro" id="IPR017850">
    <property type="entry name" value="Alkaline_phosphatase_core_sf"/>
</dbReference>